<comment type="caution">
    <text evidence="5">The sequence shown here is derived from an EMBL/GenBank/DDBJ whole genome shotgun (WGS) entry which is preliminary data.</text>
</comment>
<gene>
    <name evidence="5" type="ORF">J3R75_001352</name>
</gene>
<dbReference type="PANTHER" id="PTHR43739:SF5">
    <property type="entry name" value="EXO-ALPHA-SIALIDASE"/>
    <property type="match status" value="1"/>
</dbReference>
<name>A0AAE3VF94_9BACT</name>
<feature type="domain" description="DUF6242" evidence="4">
    <location>
        <begin position="513"/>
        <end position="645"/>
    </location>
</feature>
<dbReference type="Gene3D" id="2.130.10.10">
    <property type="entry name" value="YVTN repeat-like/Quinoprotein amine dehydrogenase"/>
    <property type="match status" value="5"/>
</dbReference>
<evidence type="ECO:0000313" key="6">
    <source>
        <dbReference type="Proteomes" id="UP001238163"/>
    </source>
</evidence>
<dbReference type="InterPro" id="IPR031778">
    <property type="entry name" value="Sortilin_N"/>
</dbReference>
<evidence type="ECO:0000256" key="2">
    <source>
        <dbReference type="SAM" id="SignalP"/>
    </source>
</evidence>
<evidence type="ECO:0000313" key="5">
    <source>
        <dbReference type="EMBL" id="MDQ0289245.1"/>
    </source>
</evidence>
<dbReference type="InterPro" id="IPR058667">
    <property type="entry name" value="DUF6242_C"/>
</dbReference>
<dbReference type="InterPro" id="IPR015943">
    <property type="entry name" value="WD40/YVTN_repeat-like_dom_sf"/>
</dbReference>
<keyword evidence="6" id="KW-1185">Reference proteome</keyword>
<dbReference type="Proteomes" id="UP001238163">
    <property type="component" value="Unassembled WGS sequence"/>
</dbReference>
<dbReference type="Pfam" id="PF15902">
    <property type="entry name" value="Sortilin-Vps10"/>
    <property type="match status" value="1"/>
</dbReference>
<reference evidence="5" key="1">
    <citation type="submission" date="2023-07" db="EMBL/GenBank/DDBJ databases">
        <title>Genomic Encyclopedia of Type Strains, Phase IV (KMG-IV): sequencing the most valuable type-strain genomes for metagenomic binning, comparative biology and taxonomic classification.</title>
        <authorList>
            <person name="Goeker M."/>
        </authorList>
    </citation>
    <scope>NUCLEOTIDE SEQUENCE</scope>
    <source>
        <strain evidence="5">DSM 24202</strain>
    </source>
</reference>
<proteinExistence type="predicted"/>
<dbReference type="InterPro" id="IPR052025">
    <property type="entry name" value="Xyloglucanase_GH74"/>
</dbReference>
<dbReference type="CDD" id="cd15482">
    <property type="entry name" value="Sialidase_non-viral"/>
    <property type="match status" value="2"/>
</dbReference>
<dbReference type="PANTHER" id="PTHR43739">
    <property type="entry name" value="XYLOGLUCANASE (EUROFUNG)"/>
    <property type="match status" value="1"/>
</dbReference>
<dbReference type="RefSeq" id="WP_307260631.1">
    <property type="nucleotide sequence ID" value="NZ_JAUSVL010000001.1"/>
</dbReference>
<feature type="signal peptide" evidence="2">
    <location>
        <begin position="1"/>
        <end position="17"/>
    </location>
</feature>
<evidence type="ECO:0000256" key="1">
    <source>
        <dbReference type="ARBA" id="ARBA00022737"/>
    </source>
</evidence>
<dbReference type="AlphaFoldDB" id="A0AAE3VF94"/>
<dbReference type="EMBL" id="JAUSVL010000001">
    <property type="protein sequence ID" value="MDQ0289245.1"/>
    <property type="molecule type" value="Genomic_DNA"/>
</dbReference>
<dbReference type="Pfam" id="PF25852">
    <property type="entry name" value="DUF6242_C"/>
    <property type="match status" value="1"/>
</dbReference>
<accession>A0AAE3VF94</accession>
<evidence type="ECO:0000259" key="4">
    <source>
        <dbReference type="Pfam" id="PF25852"/>
    </source>
</evidence>
<protein>
    <submittedName>
        <fullName evidence="5">Photosystem II stability/assembly factor-like uncharacterized protein</fullName>
    </submittedName>
</protein>
<feature type="domain" description="Sortilin N-terminal" evidence="3">
    <location>
        <begin position="163"/>
        <end position="276"/>
    </location>
</feature>
<dbReference type="GO" id="GO:0010411">
    <property type="term" value="P:xyloglucan metabolic process"/>
    <property type="evidence" value="ECO:0007669"/>
    <property type="project" value="TreeGrafter"/>
</dbReference>
<keyword evidence="2" id="KW-0732">Signal</keyword>
<evidence type="ECO:0000259" key="3">
    <source>
        <dbReference type="Pfam" id="PF15902"/>
    </source>
</evidence>
<organism evidence="5 6">
    <name type="scientific">Oligosphaera ethanolica</name>
    <dbReference type="NCBI Taxonomy" id="760260"/>
    <lineage>
        <taxon>Bacteria</taxon>
        <taxon>Pseudomonadati</taxon>
        <taxon>Lentisphaerota</taxon>
        <taxon>Oligosphaeria</taxon>
        <taxon>Oligosphaerales</taxon>
        <taxon>Oligosphaeraceae</taxon>
        <taxon>Oligosphaera</taxon>
    </lineage>
</organism>
<sequence length="734" mass="79782">MKKTLACLLVAATAALAQVQQQQPPSAVAWTNVGPGGGGWIQSIAASLFDADELFVGCDVGGFYRSTDGGKSYRVYNTGLQDYFVEVIAPHPADPALIFLGCRSGVYRSRDRGRRWQWLREGFPAINEHGWSAPISAISFVPGKPQVVYAAIGDPRGDKHFRSEIYRSLDGGDSWSQIVPAGQLPEKCNITALQIDPRNDQRLLIASSRGVFISVDGGASWQESNDGLPAHRRARRMVMAPSNPDVIYLSMRAASGETPWQGGVYRSDDGGRSWQARSAGLPDRAAPKASDTVMLTCNVDRLQVDPRDADKVWAGGYAWVNATVYLSRDGGRNWQALLRNTRDENSNYQPGWINFWGPSVTCLTLSPVKPDRLYFGTSGHVICTDDDGGSWEQRYCRQFDDGRVAGTGLEVTCLHNVMPHPRIADKVFFGYFDIGLLWTEDGGQSFRRSLKGIPGSHQNSCFAMVFDCRDDARAWGVFGSWGGRGSGIMAETRDGGQSWTPLNRENSGLGDDKPGNLTALPGVDGGTVLYLTQASKGLLCSTDGGQSWQPRNAGLPETGIRLFAAHPTTAGKMICIFSAGKDREPAAYLSLDSGQSWAKAGDMPCSDLKRIVVASDGVIYVVARVSRDHQGGLFASRDDGKTWQKLFANKFAQGLAVDPRNPRRLVIGLVDHPYHDQSTGDGVYLSNDGGGTWQCLNNEKLHNLSAGSIAFDPQRPNKLWVGTGGNGLFYAIIE</sequence>
<dbReference type="SUPFAM" id="SSF110296">
    <property type="entry name" value="Oligoxyloglucan reducing end-specific cellobiohydrolase"/>
    <property type="match status" value="3"/>
</dbReference>
<keyword evidence="1" id="KW-0677">Repeat</keyword>
<feature type="chain" id="PRO_5042191125" evidence="2">
    <location>
        <begin position="18"/>
        <end position="734"/>
    </location>
</feature>